<feature type="transmembrane region" description="Helical" evidence="1">
    <location>
        <begin position="41"/>
        <end position="58"/>
    </location>
</feature>
<comment type="caution">
    <text evidence="2">The sequence shown here is derived from an EMBL/GenBank/DDBJ whole genome shotgun (WGS) entry which is preliminary data.</text>
</comment>
<keyword evidence="1" id="KW-0472">Membrane</keyword>
<dbReference type="Proteomes" id="UP001500124">
    <property type="component" value="Unassembled WGS sequence"/>
</dbReference>
<protein>
    <recommendedName>
        <fullName evidence="4">Integral membrane protein</fullName>
    </recommendedName>
</protein>
<reference evidence="3" key="1">
    <citation type="journal article" date="2019" name="Int. J. Syst. Evol. Microbiol.">
        <title>The Global Catalogue of Microorganisms (GCM) 10K type strain sequencing project: providing services to taxonomists for standard genome sequencing and annotation.</title>
        <authorList>
            <consortium name="The Broad Institute Genomics Platform"/>
            <consortium name="The Broad Institute Genome Sequencing Center for Infectious Disease"/>
            <person name="Wu L."/>
            <person name="Ma J."/>
        </authorList>
    </citation>
    <scope>NUCLEOTIDE SEQUENCE [LARGE SCALE GENOMIC DNA]</scope>
    <source>
        <strain evidence="3">JCM 18410</strain>
    </source>
</reference>
<name>A0ABP9L890_9ACTN</name>
<keyword evidence="1" id="KW-0812">Transmembrane</keyword>
<gene>
    <name evidence="2" type="ORF">GCM10023336_56510</name>
</gene>
<evidence type="ECO:0000313" key="3">
    <source>
        <dbReference type="Proteomes" id="UP001500124"/>
    </source>
</evidence>
<keyword evidence="3" id="KW-1185">Reference proteome</keyword>
<accession>A0ABP9L890</accession>
<evidence type="ECO:0000256" key="1">
    <source>
        <dbReference type="SAM" id="Phobius"/>
    </source>
</evidence>
<dbReference type="EMBL" id="BAABKC010000087">
    <property type="protein sequence ID" value="GAA5070929.1"/>
    <property type="molecule type" value="Genomic_DNA"/>
</dbReference>
<sequence>MVRGVTTQQPQQATSDSADFVADFTDPALIGSPEKGVEREVAGLLFLSFGLLGCLGVLAAIHWAAGLSAALLGLGAAGALLRRTATQRWKQDASMVMAFAGYAGQAAVLFYLYQPAGWLLVSATAAAVGLWLSSTESD</sequence>
<keyword evidence="1" id="KW-1133">Transmembrane helix</keyword>
<evidence type="ECO:0000313" key="2">
    <source>
        <dbReference type="EMBL" id="GAA5070929.1"/>
    </source>
</evidence>
<feature type="transmembrane region" description="Helical" evidence="1">
    <location>
        <begin position="118"/>
        <end position="134"/>
    </location>
</feature>
<proteinExistence type="predicted"/>
<organism evidence="2 3">
    <name type="scientific">Streptomyces similanensis</name>
    <dbReference type="NCBI Taxonomy" id="1274988"/>
    <lineage>
        <taxon>Bacteria</taxon>
        <taxon>Bacillati</taxon>
        <taxon>Actinomycetota</taxon>
        <taxon>Actinomycetes</taxon>
        <taxon>Kitasatosporales</taxon>
        <taxon>Streptomycetaceae</taxon>
        <taxon>Streptomyces</taxon>
    </lineage>
</organism>
<evidence type="ECO:0008006" key="4">
    <source>
        <dbReference type="Google" id="ProtNLM"/>
    </source>
</evidence>